<feature type="transmembrane region" description="Helical" evidence="1">
    <location>
        <begin position="285"/>
        <end position="303"/>
    </location>
</feature>
<evidence type="ECO:0000313" key="4">
    <source>
        <dbReference type="Proteomes" id="UP000433575"/>
    </source>
</evidence>
<keyword evidence="1" id="KW-0472">Membrane</keyword>
<feature type="transmembrane region" description="Helical" evidence="1">
    <location>
        <begin position="199"/>
        <end position="221"/>
    </location>
</feature>
<keyword evidence="1" id="KW-1133">Transmembrane helix</keyword>
<dbReference type="OrthoDB" id="2062742at2"/>
<feature type="transmembrane region" description="Helical" evidence="1">
    <location>
        <begin position="444"/>
        <end position="464"/>
    </location>
</feature>
<feature type="transmembrane region" description="Helical" evidence="1">
    <location>
        <begin position="563"/>
        <end position="585"/>
    </location>
</feature>
<feature type="transmembrane region" description="Helical" evidence="1">
    <location>
        <begin position="369"/>
        <end position="389"/>
    </location>
</feature>
<dbReference type="RefSeq" id="WP_154238868.1">
    <property type="nucleotide sequence ID" value="NZ_WKPI01000015.1"/>
</dbReference>
<evidence type="ECO:0008006" key="6">
    <source>
        <dbReference type="Google" id="ProtNLM"/>
    </source>
</evidence>
<reference evidence="4 5" key="1">
    <citation type="journal article" date="2019" name="Nat. Med.">
        <title>A library of human gut bacterial isolates paired with longitudinal multiomics data enables mechanistic microbiome research.</title>
        <authorList>
            <person name="Poyet M."/>
            <person name="Groussin M."/>
            <person name="Gibbons S.M."/>
            <person name="Avila-Pacheco J."/>
            <person name="Jiang X."/>
            <person name="Kearney S.M."/>
            <person name="Perrotta A.R."/>
            <person name="Berdy B."/>
            <person name="Zhao S."/>
            <person name="Lieberman T.D."/>
            <person name="Swanson P.K."/>
            <person name="Smith M."/>
            <person name="Roesemann S."/>
            <person name="Alexander J.E."/>
            <person name="Rich S.A."/>
            <person name="Livny J."/>
            <person name="Vlamakis H."/>
            <person name="Clish C."/>
            <person name="Bullock K."/>
            <person name="Deik A."/>
            <person name="Scott J."/>
            <person name="Pierce K.A."/>
            <person name="Xavier R.J."/>
            <person name="Alm E.J."/>
        </authorList>
    </citation>
    <scope>NUCLEOTIDE SEQUENCE [LARGE SCALE GENOMIC DNA]</scope>
    <source>
        <strain evidence="2 4">BIOML-A4</strain>
        <strain evidence="3 5">BIOML-A5</strain>
    </source>
</reference>
<evidence type="ECO:0000256" key="1">
    <source>
        <dbReference type="SAM" id="Phobius"/>
    </source>
</evidence>
<comment type="caution">
    <text evidence="2">The sequence shown here is derived from an EMBL/GenBank/DDBJ whole genome shotgun (WGS) entry which is preliminary data.</text>
</comment>
<accession>A0A6N7S7U6</accession>
<proteinExistence type="predicted"/>
<dbReference type="EMBL" id="WKPJ01000013">
    <property type="protein sequence ID" value="MSA89618.1"/>
    <property type="molecule type" value="Genomic_DNA"/>
</dbReference>
<dbReference type="Proteomes" id="UP000480929">
    <property type="component" value="Unassembled WGS sequence"/>
</dbReference>
<feature type="transmembrane region" description="Helical" evidence="1">
    <location>
        <begin position="410"/>
        <end position="432"/>
    </location>
</feature>
<name>A0A6N7S7U6_9FIRM</name>
<protein>
    <recommendedName>
        <fullName evidence="6">Glycosyltransferase RgtA/B/C/D-like domain-containing protein</fullName>
    </recommendedName>
</protein>
<dbReference type="Proteomes" id="UP000433575">
    <property type="component" value="Unassembled WGS sequence"/>
</dbReference>
<dbReference type="EMBL" id="WKPI01000015">
    <property type="protein sequence ID" value="MSC33373.1"/>
    <property type="molecule type" value="Genomic_DNA"/>
</dbReference>
<feature type="transmembrane region" description="Helical" evidence="1">
    <location>
        <begin position="591"/>
        <end position="611"/>
    </location>
</feature>
<feature type="transmembrane region" description="Helical" evidence="1">
    <location>
        <begin position="342"/>
        <end position="363"/>
    </location>
</feature>
<feature type="transmembrane region" description="Helical" evidence="1">
    <location>
        <begin position="6"/>
        <end position="27"/>
    </location>
</feature>
<keyword evidence="1" id="KW-0812">Transmembrane</keyword>
<evidence type="ECO:0000313" key="5">
    <source>
        <dbReference type="Proteomes" id="UP000480929"/>
    </source>
</evidence>
<feature type="transmembrane region" description="Helical" evidence="1">
    <location>
        <begin position="309"/>
        <end position="330"/>
    </location>
</feature>
<keyword evidence="5" id="KW-1185">Reference proteome</keyword>
<feature type="transmembrane region" description="Helical" evidence="1">
    <location>
        <begin position="623"/>
        <end position="644"/>
    </location>
</feature>
<dbReference type="AlphaFoldDB" id="A0A6N7S7U6"/>
<gene>
    <name evidence="3" type="ORF">GKD88_09600</name>
    <name evidence="2" type="ORF">GKE08_09800</name>
</gene>
<organism evidence="2 4">
    <name type="scientific">Holdemania massiliensis</name>
    <dbReference type="NCBI Taxonomy" id="1468449"/>
    <lineage>
        <taxon>Bacteria</taxon>
        <taxon>Bacillati</taxon>
        <taxon>Bacillota</taxon>
        <taxon>Erysipelotrichia</taxon>
        <taxon>Erysipelotrichales</taxon>
        <taxon>Erysipelotrichaceae</taxon>
        <taxon>Holdemania</taxon>
    </lineage>
</organism>
<evidence type="ECO:0000313" key="3">
    <source>
        <dbReference type="EMBL" id="MSC33373.1"/>
    </source>
</evidence>
<evidence type="ECO:0000313" key="2">
    <source>
        <dbReference type="EMBL" id="MSA89618.1"/>
    </source>
</evidence>
<feature type="transmembrane region" description="Helical" evidence="1">
    <location>
        <begin position="162"/>
        <end position="179"/>
    </location>
</feature>
<feature type="transmembrane region" description="Helical" evidence="1">
    <location>
        <begin position="534"/>
        <end position="551"/>
    </location>
</feature>
<sequence>MKKKCYPYFIFLLITIGIEVFFCNWRFWESLSFPHAKPGYQVSIAGNLTPDDPEFPDQELQVIRFKNLNQNLQNIKLDLLCEGNGCTASLPLQISFSDDGRSQISYKGEHTYIQNLKQTQYIRIHAYGNVKDLHITFTNPEDARYTLLSTEMNAIRPLILQPLRLFILFIFSVIVYTVYHHRDFFTSVYSGSYTKRKRIVLSAAMLHILLFVSVLFSNPFFWQKTAYPHPQEYHYLAEALTQGQVSLLVDPSEELKQLTNPYDNSLRYRENVYYFWDFAYYNEKYYVYFGIAPVLAFYLPYYLITGSHLPNPVPILICELFFILGVFLFIEEIVQRYYRLNIPLGIRLLFSSAIIFGSGAFFIARRPDIYSVPIVMGLALTVWGWYLWLHSRQADQTLKRSSLISGSCCMALVAACRPQLILGSFLAFFFFLPELKNLSQKKNQKYLILALVPFIIVAAGLMFYNQIRFGSPFDFGSSYNLTTNDMTRRGFVIDRFFSGIHTYLFQLPNLQPVFPFIRYVSFETDYIGEITREYTAGGLLVCNPILIFTLLTPPLIRKQKSTMLMFALLTLLIGLSIMFIDIQGAGLLQRYFSDFAFFLFISALFIAFSLMIDIHSRELRIALIYLMIFSLVLSILYNLSLYFLPDADNILLTNPQLYTQLYGLFH</sequence>